<dbReference type="Pfam" id="PF02518">
    <property type="entry name" value="HATPase_c"/>
    <property type="match status" value="1"/>
</dbReference>
<comment type="caution">
    <text evidence="8">The sequence shown here is derived from an EMBL/GenBank/DDBJ whole genome shotgun (WGS) entry which is preliminary data.</text>
</comment>
<dbReference type="OrthoDB" id="9784397at2"/>
<dbReference type="SUPFAM" id="SSF52540">
    <property type="entry name" value="P-loop containing nucleoside triphosphate hydrolases"/>
    <property type="match status" value="1"/>
</dbReference>
<feature type="region of interest" description="Disordered" evidence="4">
    <location>
        <begin position="1365"/>
        <end position="1403"/>
    </location>
</feature>
<dbReference type="EMBL" id="ABCS01000041">
    <property type="protein sequence ID" value="EDM77716.1"/>
    <property type="molecule type" value="Genomic_DNA"/>
</dbReference>
<dbReference type="eggNOG" id="COG3899">
    <property type="taxonomic scope" value="Bacteria"/>
</dbReference>
<dbReference type="Pfam" id="PF01590">
    <property type="entry name" value="GAF"/>
    <property type="match status" value="1"/>
</dbReference>
<dbReference type="InterPro" id="IPR053159">
    <property type="entry name" value="Hybrid_Histidine_Kinase"/>
</dbReference>
<evidence type="ECO:0000259" key="5">
    <source>
        <dbReference type="PROSITE" id="PS50011"/>
    </source>
</evidence>
<dbReference type="Proteomes" id="UP000005801">
    <property type="component" value="Unassembled WGS sequence"/>
</dbReference>
<reference evidence="8 9" key="1">
    <citation type="submission" date="2007-06" db="EMBL/GenBank/DDBJ databases">
        <authorList>
            <person name="Shimkets L."/>
            <person name="Ferriera S."/>
            <person name="Johnson J."/>
            <person name="Kravitz S."/>
            <person name="Beeson K."/>
            <person name="Sutton G."/>
            <person name="Rogers Y.-H."/>
            <person name="Friedman R."/>
            <person name="Frazier M."/>
            <person name="Venter J.C."/>
        </authorList>
    </citation>
    <scope>NUCLEOTIDE SEQUENCE [LARGE SCALE GENOMIC DNA]</scope>
    <source>
        <strain evidence="8 9">SIR-1</strain>
    </source>
</reference>
<dbReference type="InterPro" id="IPR029016">
    <property type="entry name" value="GAF-like_dom_sf"/>
</dbReference>
<sequence length="1971" mass="215631">MVASLPVAGFTVRRLIRANARSRAYEAVRERDGRRVLAKVVEFEDETDSAVKARIEHEFQLLRGLEVEGVVRALELIHASDQLVLVLEYVDGMDLARMARETRPTTRELVRIGQRLAAILADIHAQRIIHRDVKPSNLLMEAETGALYFADFGISVLVERERQDLFAPTTLEGTLPYISPEQTGRTSHAVDYRSDLYSLGVTLYELATGECPFTSAAPLELVHAHLARRPDSPLERVPKLPEALSDIILRLLEKAPEDRYQSAAGLEADLTQLAEHMDRAAVSGASLQTIRFPLGQRDRATTLQLPRQLFGRERELGRLEVELAGAAASRRPHLLALAGPPGIGKSALVDAFETHHLARGGLAGRGKIEQRRSVEARAAERPYQPWRETFGSLLASLLRLSEAELERWREALIRELGAVAGVVGELVPELEWVLGELPPVPRLPASEAKVRLQLAFARLLATLTRDQPGSAELPVLIILEDLQWSDRASVELLRTLLVALQAPALFLVTLRADELEAESPAADLLEACAPGGELADSFARVDLRPLELDALERLLAATLGRDDAADQPESRLRALTELVARKTDRNPLFIRHFLEHLRDQGLLQPTPEGWTWSLPAIEAAGIPDTVLGVMAAKFAALPERERWWLVRAAQLGARFGPNLLAAATERDAEAMVPALYNLERAGLIGLRGGYYHFAHDRIHEAALAELEPAEARAMRWAIGQQLLASAKRRQARKAEARGKASSSIVGTFESVDHSMGMSASDLGGLYPLLDETRDFAVDEFEFGARLYAIVDHLDAGLDEAVRGRWTDDERLELARLNYAAGVLAQGSAAWASAERYLALAHELLEPELPDAKRGAGPHRAFALSVALNFAKATSLVRRDEADALFEGLLGWTMALDERADVIHDHIVLLNMHGRYDEAVELGIAALAEVGVKVEPKPSALRMILESARGWRSASGASLQKLAALPEAATPKARATLRLVQALKAPSYAASVELFVLLSGLHGRLTLRDGYHHSSALALAQVAVTGAGIGKNEAAGELADRALELARLRPMYAREALQIRTCSLLFVFPACRPATYVLEVFDELQRQSFELGDITNAGVMGAFGLGLMVESGLHLREVLERHRALQTQLDALDGPQMSALYGMYEAYAETLSHDPQAPLEPGESPPRFHEPSNLGAEEYEGLIGYAIAALRAMGMLMLGDLGAARETVAHVADDFDQVLFNSWHRPRLAMVDAILVADSVNEATVDARTRRRAIRRIRKRLKLLRTWAEGSIEQYGPMVQIVEGELASLRNQGDAAVQAFEAAALAAHERRTPNLEGLAYDRLAALAARRHRPASREGALARARAAYHRWGARAVVARIDGELANSALRPSTTTGTGTRSRRTRDTRSRRGAGHRASATQSWGKSDAPIDGLDLETVLSTMQLIAEDLLLDEVAARVLRAAIENAGGDRGTLLIEREGQVRAVATATAEDAAALRPPMLLDELGELLPLSLVYLTLRTGEAIVVDDARTDSRLASDAYVVAKQPRSLLCAPIVKHGERVGAIVLENHLNAGSFTAQRMTVLRFLLGQAASALDNADLYEALQRSEAQWRSLVGDAPDSIVLLDPDGAIAFANHFDARAADPERLIGTPGDQGMLPEDAARWREALAQVLATGTTRALEVELRDREGQPRWFSVRLAPITRASAPSSPNSDSASREVTKVVGILTDITQRHLAALDKARLERRLQQQQRLESIGSLAAGVAHEINNPIHGISSYAELIADTPDASDEVRELAGEIRREAGRVSTIARDLLRFSRRGPEGEGHDQPGHQLERVPLPRIFDETSTLLRTLLSQDHVKVERRLESDLPALRCRPQQIQQVIVNLVTNARDALNSRYPGAHPDKRIWLRASTLPTVSNGRAFVRISVEDRGGGIPEHLRTQIFDPFFTTKPRDRGTGLGLSVSHKLATEHGGELSLEVEDGVGTTFHLDLPIDGPPE</sequence>
<dbReference type="PROSITE" id="PS50109">
    <property type="entry name" value="HIS_KIN"/>
    <property type="match status" value="1"/>
</dbReference>
<dbReference type="PANTHER" id="PTHR43642:SF1">
    <property type="entry name" value="HYBRID SIGNAL TRANSDUCTION HISTIDINE KINASE G"/>
    <property type="match status" value="1"/>
</dbReference>
<dbReference type="SMART" id="SM00091">
    <property type="entry name" value="PAS"/>
    <property type="match status" value="1"/>
</dbReference>
<protein>
    <recommendedName>
        <fullName evidence="2">histidine kinase</fullName>
        <ecNumber evidence="2">2.7.13.3</ecNumber>
    </recommendedName>
</protein>
<dbReference type="Gene3D" id="3.30.450.20">
    <property type="entry name" value="PAS domain"/>
    <property type="match status" value="1"/>
</dbReference>
<dbReference type="eggNOG" id="COG2203">
    <property type="taxonomic scope" value="Bacteria"/>
</dbReference>
<dbReference type="InterPro" id="IPR008271">
    <property type="entry name" value="Ser/Thr_kinase_AS"/>
</dbReference>
<dbReference type="InterPro" id="IPR003018">
    <property type="entry name" value="GAF"/>
</dbReference>
<dbReference type="InterPro" id="IPR041664">
    <property type="entry name" value="AAA_16"/>
</dbReference>
<dbReference type="InterPro" id="IPR035965">
    <property type="entry name" value="PAS-like_dom_sf"/>
</dbReference>
<evidence type="ECO:0000313" key="8">
    <source>
        <dbReference type="EMBL" id="EDM77716.1"/>
    </source>
</evidence>
<dbReference type="Gene3D" id="3.30.200.20">
    <property type="entry name" value="Phosphorylase Kinase, domain 1"/>
    <property type="match status" value="1"/>
</dbReference>
<dbReference type="InterPro" id="IPR000700">
    <property type="entry name" value="PAS-assoc_C"/>
</dbReference>
<dbReference type="Gene3D" id="3.30.450.40">
    <property type="match status" value="1"/>
</dbReference>
<dbReference type="InterPro" id="IPR003594">
    <property type="entry name" value="HATPase_dom"/>
</dbReference>
<feature type="domain" description="Protein kinase" evidence="5">
    <location>
        <begin position="10"/>
        <end position="273"/>
    </location>
</feature>
<dbReference type="PROSITE" id="PS50011">
    <property type="entry name" value="PROTEIN_KINASE_DOM"/>
    <property type="match status" value="1"/>
</dbReference>
<proteinExistence type="predicted"/>
<dbReference type="EC" id="2.7.13.3" evidence="2"/>
<dbReference type="InterPro" id="IPR036097">
    <property type="entry name" value="HisK_dim/P_sf"/>
</dbReference>
<dbReference type="CDD" id="cd14014">
    <property type="entry name" value="STKc_PknB_like"/>
    <property type="match status" value="1"/>
</dbReference>
<dbReference type="CDD" id="cd00130">
    <property type="entry name" value="PAS"/>
    <property type="match status" value="1"/>
</dbReference>
<evidence type="ECO:0000259" key="7">
    <source>
        <dbReference type="PROSITE" id="PS50113"/>
    </source>
</evidence>
<evidence type="ECO:0000313" key="9">
    <source>
        <dbReference type="Proteomes" id="UP000005801"/>
    </source>
</evidence>
<dbReference type="Gene3D" id="1.10.287.130">
    <property type="match status" value="1"/>
</dbReference>
<dbReference type="Gene3D" id="1.10.510.10">
    <property type="entry name" value="Transferase(Phosphotransferase) domain 1"/>
    <property type="match status" value="1"/>
</dbReference>
<dbReference type="RefSeq" id="WP_006973101.1">
    <property type="nucleotide sequence ID" value="NZ_ABCS01000041.1"/>
</dbReference>
<dbReference type="SMART" id="SM00220">
    <property type="entry name" value="S_TKc"/>
    <property type="match status" value="1"/>
</dbReference>
<dbReference type="InterPro" id="IPR011009">
    <property type="entry name" value="Kinase-like_dom_sf"/>
</dbReference>
<evidence type="ECO:0000259" key="6">
    <source>
        <dbReference type="PROSITE" id="PS50109"/>
    </source>
</evidence>
<dbReference type="PROSITE" id="PS50113">
    <property type="entry name" value="PAC"/>
    <property type="match status" value="1"/>
</dbReference>
<dbReference type="Pfam" id="PF00069">
    <property type="entry name" value="Pkinase"/>
    <property type="match status" value="1"/>
</dbReference>
<dbReference type="InterPro" id="IPR027417">
    <property type="entry name" value="P-loop_NTPase"/>
</dbReference>
<organism evidence="8 9">
    <name type="scientific">Plesiocystis pacifica SIR-1</name>
    <dbReference type="NCBI Taxonomy" id="391625"/>
    <lineage>
        <taxon>Bacteria</taxon>
        <taxon>Pseudomonadati</taxon>
        <taxon>Myxococcota</taxon>
        <taxon>Polyangia</taxon>
        <taxon>Nannocystales</taxon>
        <taxon>Nannocystaceae</taxon>
        <taxon>Plesiocystis</taxon>
    </lineage>
</organism>
<dbReference type="SUPFAM" id="SSF55785">
    <property type="entry name" value="PYP-like sensor domain (PAS domain)"/>
    <property type="match status" value="1"/>
</dbReference>
<evidence type="ECO:0000256" key="3">
    <source>
        <dbReference type="ARBA" id="ARBA00022553"/>
    </source>
</evidence>
<dbReference type="GO" id="GO:0005524">
    <property type="term" value="F:ATP binding"/>
    <property type="evidence" value="ECO:0007669"/>
    <property type="project" value="InterPro"/>
</dbReference>
<dbReference type="SMART" id="SM00065">
    <property type="entry name" value="GAF"/>
    <property type="match status" value="1"/>
</dbReference>
<dbReference type="SUPFAM" id="SSF47384">
    <property type="entry name" value="Homodimeric domain of signal transducing histidine kinase"/>
    <property type="match status" value="1"/>
</dbReference>
<accession>A6G8Q6</accession>
<dbReference type="InterPro" id="IPR036890">
    <property type="entry name" value="HATPase_C_sf"/>
</dbReference>
<dbReference type="PROSITE" id="PS00108">
    <property type="entry name" value="PROTEIN_KINASE_ST"/>
    <property type="match status" value="1"/>
</dbReference>
<dbReference type="InterPro" id="IPR000014">
    <property type="entry name" value="PAS"/>
</dbReference>
<dbReference type="InterPro" id="IPR013656">
    <property type="entry name" value="PAS_4"/>
</dbReference>
<comment type="catalytic activity">
    <reaction evidence="1">
        <text>ATP + protein L-histidine = ADP + protein N-phospho-L-histidine.</text>
        <dbReference type="EC" id="2.7.13.3"/>
    </reaction>
</comment>
<gene>
    <name evidence="8" type="ORF">PPSIR1_38666</name>
</gene>
<dbReference type="SMART" id="SM00388">
    <property type="entry name" value="HisKA"/>
    <property type="match status" value="1"/>
</dbReference>
<dbReference type="SUPFAM" id="SSF55874">
    <property type="entry name" value="ATPase domain of HSP90 chaperone/DNA topoisomerase II/histidine kinase"/>
    <property type="match status" value="1"/>
</dbReference>
<dbReference type="InterPro" id="IPR005467">
    <property type="entry name" value="His_kinase_dom"/>
</dbReference>
<evidence type="ECO:0000256" key="4">
    <source>
        <dbReference type="SAM" id="MobiDB-lite"/>
    </source>
</evidence>
<name>A6G8Q6_9BACT</name>
<dbReference type="Pfam" id="PF08448">
    <property type="entry name" value="PAS_4"/>
    <property type="match status" value="1"/>
</dbReference>
<dbReference type="InterPro" id="IPR004358">
    <property type="entry name" value="Sig_transdc_His_kin-like_C"/>
</dbReference>
<dbReference type="NCBIfam" id="TIGR00229">
    <property type="entry name" value="sensory_box"/>
    <property type="match status" value="1"/>
</dbReference>
<dbReference type="STRING" id="391625.PPSIR1_38666"/>
<dbReference type="Pfam" id="PF13191">
    <property type="entry name" value="AAA_16"/>
    <property type="match status" value="1"/>
</dbReference>
<evidence type="ECO:0000256" key="1">
    <source>
        <dbReference type="ARBA" id="ARBA00000085"/>
    </source>
</evidence>
<dbReference type="CDD" id="cd00082">
    <property type="entry name" value="HisKA"/>
    <property type="match status" value="1"/>
</dbReference>
<dbReference type="Pfam" id="PF00512">
    <property type="entry name" value="HisKA"/>
    <property type="match status" value="1"/>
</dbReference>
<dbReference type="PANTHER" id="PTHR43642">
    <property type="entry name" value="HYBRID SIGNAL TRANSDUCTION HISTIDINE KINASE G"/>
    <property type="match status" value="1"/>
</dbReference>
<feature type="domain" description="PAC" evidence="7">
    <location>
        <begin position="1654"/>
        <end position="1717"/>
    </location>
</feature>
<dbReference type="InterPro" id="IPR000719">
    <property type="entry name" value="Prot_kinase_dom"/>
</dbReference>
<evidence type="ECO:0000256" key="2">
    <source>
        <dbReference type="ARBA" id="ARBA00012438"/>
    </source>
</evidence>
<feature type="domain" description="Histidine kinase" evidence="6">
    <location>
        <begin position="1737"/>
        <end position="1968"/>
    </location>
</feature>
<dbReference type="SUPFAM" id="SSF56112">
    <property type="entry name" value="Protein kinase-like (PK-like)"/>
    <property type="match status" value="1"/>
</dbReference>
<dbReference type="SMART" id="SM00387">
    <property type="entry name" value="HATPase_c"/>
    <property type="match status" value="1"/>
</dbReference>
<dbReference type="SUPFAM" id="SSF55781">
    <property type="entry name" value="GAF domain-like"/>
    <property type="match status" value="1"/>
</dbReference>
<dbReference type="InterPro" id="IPR003661">
    <property type="entry name" value="HisK_dim/P_dom"/>
</dbReference>
<keyword evidence="3" id="KW-0597">Phosphoprotein</keyword>
<dbReference type="GO" id="GO:0009882">
    <property type="term" value="F:blue light photoreceptor activity"/>
    <property type="evidence" value="ECO:0007669"/>
    <property type="project" value="UniProtKB-ARBA"/>
</dbReference>
<keyword evidence="9" id="KW-1185">Reference proteome</keyword>
<dbReference type="PRINTS" id="PR00344">
    <property type="entry name" value="BCTRLSENSOR"/>
</dbReference>
<dbReference type="GO" id="GO:0000155">
    <property type="term" value="F:phosphorelay sensor kinase activity"/>
    <property type="evidence" value="ECO:0007669"/>
    <property type="project" value="InterPro"/>
</dbReference>
<dbReference type="Gene3D" id="3.30.565.10">
    <property type="entry name" value="Histidine kinase-like ATPase, C-terminal domain"/>
    <property type="match status" value="1"/>
</dbReference>
<dbReference type="eggNOG" id="COG4191">
    <property type="taxonomic scope" value="Bacteria"/>
</dbReference>